<dbReference type="OrthoDB" id="2856024at2"/>
<keyword evidence="1" id="KW-0175">Coiled coil</keyword>
<gene>
    <name evidence="2" type="ORF">DS745_03700</name>
</gene>
<name>A0A4Q0VZS6_9BACI</name>
<evidence type="ECO:0008006" key="4">
    <source>
        <dbReference type="Google" id="ProtNLM"/>
    </source>
</evidence>
<dbReference type="AlphaFoldDB" id="A0A4Q0VZS6"/>
<reference evidence="2 3" key="1">
    <citation type="journal article" date="2019" name="Int. J. Syst. Evol. Microbiol.">
        <title>Anaerobacillus alkaliphilus sp. nov., a novel alkaliphilic and moderately halophilic bacterium.</title>
        <authorList>
            <person name="Borsodi A.K."/>
            <person name="Aszalos J.M."/>
            <person name="Bihari P."/>
            <person name="Nagy I."/>
            <person name="Schumann P."/>
            <person name="Sproer C."/>
            <person name="Kovacs A.L."/>
            <person name="Boka K."/>
            <person name="Dobosy P."/>
            <person name="Ovari M."/>
            <person name="Szili-Kovacs T."/>
            <person name="Toth E."/>
        </authorList>
    </citation>
    <scope>NUCLEOTIDE SEQUENCE [LARGE SCALE GENOMIC DNA]</scope>
    <source>
        <strain evidence="2 3">B16-10</strain>
    </source>
</reference>
<dbReference type="RefSeq" id="WP_129076839.1">
    <property type="nucleotide sequence ID" value="NZ_QOUX01000001.1"/>
</dbReference>
<sequence>MIKNLFILVLGALLLSGCSNEVVDQESVANLEREIEIISERLEEKESELQALYQQLEESKDKEYIKIDKEIAPRLWNNPDTQLWEYVIDFSFAEENGWIRGTTNWRSWDGEFDQSFSVPNQTWETPGLLISAWMSEVETS</sequence>
<dbReference type="PROSITE" id="PS51257">
    <property type="entry name" value="PROKAR_LIPOPROTEIN"/>
    <property type="match status" value="1"/>
</dbReference>
<accession>A0A4Q0VZS6</accession>
<keyword evidence="3" id="KW-1185">Reference proteome</keyword>
<evidence type="ECO:0000256" key="1">
    <source>
        <dbReference type="SAM" id="Coils"/>
    </source>
</evidence>
<proteinExistence type="predicted"/>
<evidence type="ECO:0000313" key="3">
    <source>
        <dbReference type="Proteomes" id="UP000290649"/>
    </source>
</evidence>
<protein>
    <recommendedName>
        <fullName evidence="4">Lipoprotein</fullName>
    </recommendedName>
</protein>
<comment type="caution">
    <text evidence="2">The sequence shown here is derived from an EMBL/GenBank/DDBJ whole genome shotgun (WGS) entry which is preliminary data.</text>
</comment>
<dbReference type="EMBL" id="QOUX01000001">
    <property type="protein sequence ID" value="RXJ04498.1"/>
    <property type="molecule type" value="Genomic_DNA"/>
</dbReference>
<dbReference type="Proteomes" id="UP000290649">
    <property type="component" value="Unassembled WGS sequence"/>
</dbReference>
<evidence type="ECO:0000313" key="2">
    <source>
        <dbReference type="EMBL" id="RXJ04498.1"/>
    </source>
</evidence>
<feature type="coiled-coil region" evidence="1">
    <location>
        <begin position="28"/>
        <end position="62"/>
    </location>
</feature>
<organism evidence="2 3">
    <name type="scientific">Anaerobacillus alkaliphilus</name>
    <dbReference type="NCBI Taxonomy" id="1548597"/>
    <lineage>
        <taxon>Bacteria</taxon>
        <taxon>Bacillati</taxon>
        <taxon>Bacillota</taxon>
        <taxon>Bacilli</taxon>
        <taxon>Bacillales</taxon>
        <taxon>Bacillaceae</taxon>
        <taxon>Anaerobacillus</taxon>
    </lineage>
</organism>